<accession>A0A0K9PUV4</accession>
<feature type="compositionally biased region" description="Acidic residues" evidence="1">
    <location>
        <begin position="59"/>
        <end position="69"/>
    </location>
</feature>
<feature type="compositionally biased region" description="Pro residues" evidence="1">
    <location>
        <begin position="86"/>
        <end position="96"/>
    </location>
</feature>
<feature type="region of interest" description="Disordered" evidence="1">
    <location>
        <begin position="377"/>
        <end position="474"/>
    </location>
</feature>
<evidence type="ECO:0000256" key="1">
    <source>
        <dbReference type="SAM" id="MobiDB-lite"/>
    </source>
</evidence>
<organism evidence="3 4">
    <name type="scientific">Zostera marina</name>
    <name type="common">Eelgrass</name>
    <dbReference type="NCBI Taxonomy" id="29655"/>
    <lineage>
        <taxon>Eukaryota</taxon>
        <taxon>Viridiplantae</taxon>
        <taxon>Streptophyta</taxon>
        <taxon>Embryophyta</taxon>
        <taxon>Tracheophyta</taxon>
        <taxon>Spermatophyta</taxon>
        <taxon>Magnoliopsida</taxon>
        <taxon>Liliopsida</taxon>
        <taxon>Zosteraceae</taxon>
        <taxon>Zostera</taxon>
    </lineage>
</organism>
<feature type="region of interest" description="Disordered" evidence="1">
    <location>
        <begin position="298"/>
        <end position="325"/>
    </location>
</feature>
<dbReference type="Proteomes" id="UP000036987">
    <property type="component" value="Unassembled WGS sequence"/>
</dbReference>
<dbReference type="STRING" id="29655.A0A0K9PUV4"/>
<feature type="compositionally biased region" description="Polar residues" evidence="1">
    <location>
        <begin position="1"/>
        <end position="34"/>
    </location>
</feature>
<name>A0A0K9PUV4_ZOSMR</name>
<dbReference type="EMBL" id="LFYR01000620">
    <property type="protein sequence ID" value="KMZ72714.1"/>
    <property type="molecule type" value="Genomic_DNA"/>
</dbReference>
<feature type="compositionally biased region" description="Polar residues" evidence="1">
    <location>
        <begin position="455"/>
        <end position="470"/>
    </location>
</feature>
<keyword evidence="4" id="KW-1185">Reference proteome</keyword>
<dbReference type="AlphaFoldDB" id="A0A0K9PUV4"/>
<evidence type="ECO:0000259" key="2">
    <source>
        <dbReference type="Pfam" id="PF07223"/>
    </source>
</evidence>
<feature type="domain" description="DUF1421" evidence="2">
    <location>
        <begin position="474"/>
        <end position="518"/>
    </location>
</feature>
<dbReference type="PANTHER" id="PTHR31805:SF14">
    <property type="entry name" value="RECEPTOR-LIKE KINASE, PUTATIVE (DUF1421)-RELATED"/>
    <property type="match status" value="1"/>
</dbReference>
<proteinExistence type="predicted"/>
<feature type="compositionally biased region" description="Polar residues" evidence="1">
    <location>
        <begin position="237"/>
        <end position="247"/>
    </location>
</feature>
<dbReference type="Pfam" id="PF07223">
    <property type="entry name" value="DUF1421"/>
    <property type="match status" value="1"/>
</dbReference>
<feature type="compositionally biased region" description="Low complexity" evidence="1">
    <location>
        <begin position="424"/>
        <end position="438"/>
    </location>
</feature>
<reference evidence="4" key="1">
    <citation type="journal article" date="2016" name="Nature">
        <title>The genome of the seagrass Zostera marina reveals angiosperm adaptation to the sea.</title>
        <authorList>
            <person name="Olsen J.L."/>
            <person name="Rouze P."/>
            <person name="Verhelst B."/>
            <person name="Lin Y.-C."/>
            <person name="Bayer T."/>
            <person name="Collen J."/>
            <person name="Dattolo E."/>
            <person name="De Paoli E."/>
            <person name="Dittami S."/>
            <person name="Maumus F."/>
            <person name="Michel G."/>
            <person name="Kersting A."/>
            <person name="Lauritano C."/>
            <person name="Lohaus R."/>
            <person name="Toepel M."/>
            <person name="Tonon T."/>
            <person name="Vanneste K."/>
            <person name="Amirebrahimi M."/>
            <person name="Brakel J."/>
            <person name="Bostroem C."/>
            <person name="Chovatia M."/>
            <person name="Grimwood J."/>
            <person name="Jenkins J.W."/>
            <person name="Jueterbock A."/>
            <person name="Mraz A."/>
            <person name="Stam W.T."/>
            <person name="Tice H."/>
            <person name="Bornberg-Bauer E."/>
            <person name="Green P.J."/>
            <person name="Pearson G.A."/>
            <person name="Procaccini G."/>
            <person name="Duarte C.M."/>
            <person name="Schmutz J."/>
            <person name="Reusch T.B.H."/>
            <person name="Van de Peer Y."/>
        </authorList>
    </citation>
    <scope>NUCLEOTIDE SEQUENCE [LARGE SCALE GENOMIC DNA]</scope>
    <source>
        <strain evidence="4">cv. Finnish</strain>
    </source>
</reference>
<dbReference type="OrthoDB" id="515416at2759"/>
<feature type="region of interest" description="Disordered" evidence="1">
    <location>
        <begin position="227"/>
        <end position="247"/>
    </location>
</feature>
<comment type="caution">
    <text evidence="3">The sequence shown here is derived from an EMBL/GenBank/DDBJ whole genome shotgun (WGS) entry which is preliminary data.</text>
</comment>
<dbReference type="InterPro" id="IPR010820">
    <property type="entry name" value="DUF1421"/>
</dbReference>
<dbReference type="PANTHER" id="PTHR31805">
    <property type="entry name" value="RECEPTOR-LIKE KINASE, PUTATIVE (DUF1421)-RELATED"/>
    <property type="match status" value="1"/>
</dbReference>
<sequence length="518" mass="56874">MSMNTSQFMDKQITEFSAMQTSNVNGTEDLSDSPNPGDDQKHRNNTDSGGYGTGGGDGPDGDGEIEEEIDPRYDFQPIRTFESQTVPPPTTPPPQPMDSSSTTLESSRVMHGEENGVCDDIMVAIDRAIKRHNDNLLYSLEGINSKLAQLDSRTRLLENSLDDLKMSIGDTVGKSDGKLKQLENILIEVKTGVQVLRDKKEEESRQLSKSASSQVQEPLRQSFQQPNHIYIPPQHPTPSQQSYQQTNQATVLQQPPIHFTLPVENAAPTLPPQNTFPQQISGSVPQTEIPFVSSVPLQQSFHPPGQPQESTRKQYQGPVHQPAPHQHYQITPQYSQLPQTKPLFPIKSEGRAEYATPVTPQHQTYPPLIRPHSMAITSQPPPTVHPQELYGPNPNTYEPSARRNGYGPQPLVAGYPEAHNYNGSSSQYSSKTSPFSSSFDGGNNLQRLPTAKLLPQSTPVGSSSNGSTGNRVPIDDVVDKVATMGFSKEQVKETVKKLTENGQSVDLNVVLDKLMNGG</sequence>
<evidence type="ECO:0000313" key="3">
    <source>
        <dbReference type="EMBL" id="KMZ72714.1"/>
    </source>
</evidence>
<feature type="compositionally biased region" description="Gly residues" evidence="1">
    <location>
        <begin position="49"/>
        <end position="58"/>
    </location>
</feature>
<evidence type="ECO:0000313" key="4">
    <source>
        <dbReference type="Proteomes" id="UP000036987"/>
    </source>
</evidence>
<protein>
    <recommendedName>
        <fullName evidence="2">DUF1421 domain-containing protein</fullName>
    </recommendedName>
</protein>
<feature type="region of interest" description="Disordered" evidence="1">
    <location>
        <begin position="1"/>
        <end position="104"/>
    </location>
</feature>
<gene>
    <name evidence="3" type="ORF">ZOSMA_15G00520</name>
</gene>
<dbReference type="OMA" id="MNSSQFM"/>